<evidence type="ECO:0000313" key="1">
    <source>
        <dbReference type="EMBL" id="MBB4095706.1"/>
    </source>
</evidence>
<gene>
    <name evidence="2" type="ORF">FIB18_19255</name>
    <name evidence="1" type="ORF">GGQ79_004258</name>
</gene>
<dbReference type="AlphaFoldDB" id="A0A5C5CE10"/>
<evidence type="ECO:0000313" key="2">
    <source>
        <dbReference type="EMBL" id="TNV09597.1"/>
    </source>
</evidence>
<sequence length="159" mass="18392">MMVGASSPRTQVQLTWIANRIEQRIHFGRIAEEERIDGHHRMVSFDPGAVFAFVRWAANDYGTVVSRIDILRAVAPGENYQTVPMVYPGGEILLRTHGWPKVEKVLHVIEAIERSGIDPADVAPDHWRHIHNRLTVNEPFRAYGREQHRAWLLRREFQP</sequence>
<organism evidence="2 3">
    <name type="scientific">Brucella pecoris</name>
    <dbReference type="NCBI Taxonomy" id="867683"/>
    <lineage>
        <taxon>Bacteria</taxon>
        <taxon>Pseudomonadati</taxon>
        <taxon>Pseudomonadota</taxon>
        <taxon>Alphaproteobacteria</taxon>
        <taxon>Hyphomicrobiales</taxon>
        <taxon>Brucellaceae</taxon>
        <taxon>Brucella/Ochrobactrum group</taxon>
        <taxon>Brucella</taxon>
    </lineage>
</organism>
<accession>A0A5C5CE10</accession>
<reference evidence="1 4" key="3">
    <citation type="submission" date="2020-08" db="EMBL/GenBank/DDBJ databases">
        <title>Genomic Encyclopedia of Type Strains, Phase IV (KMG-IV): sequencing the most valuable type-strain genomes for metagenomic binning, comparative biology and taxonomic classification.</title>
        <authorList>
            <person name="Goeker M."/>
        </authorList>
    </citation>
    <scope>NUCLEOTIDE SEQUENCE [LARGE SCALE GENOMIC DNA]</scope>
    <source>
        <strain evidence="1 4">DSM 23868</strain>
    </source>
</reference>
<dbReference type="Proteomes" id="UP000553980">
    <property type="component" value="Unassembled WGS sequence"/>
</dbReference>
<dbReference type="InterPro" id="IPR021263">
    <property type="entry name" value="DUF2840"/>
</dbReference>
<dbReference type="EMBL" id="VEWK01000012">
    <property type="protein sequence ID" value="TNV09597.1"/>
    <property type="molecule type" value="Genomic_DNA"/>
</dbReference>
<reference evidence="2" key="2">
    <citation type="submission" date="2019-06" db="EMBL/GenBank/DDBJ databases">
        <authorList>
            <person name="Hu M."/>
        </authorList>
    </citation>
    <scope>NUCLEOTIDE SEQUENCE</scope>
    <source>
        <strain evidence="2">08RB2639</strain>
    </source>
</reference>
<evidence type="ECO:0000313" key="4">
    <source>
        <dbReference type="Proteomes" id="UP000553980"/>
    </source>
</evidence>
<dbReference type="RefSeq" id="WP_140022240.1">
    <property type="nucleotide sequence ID" value="NZ_JACIEX010000012.1"/>
</dbReference>
<dbReference type="OrthoDB" id="9810432at2"/>
<protein>
    <submittedName>
        <fullName evidence="2">DUF2840 domain-containing protein</fullName>
    </submittedName>
</protein>
<dbReference type="Proteomes" id="UP000313390">
    <property type="component" value="Unassembled WGS sequence"/>
</dbReference>
<dbReference type="EMBL" id="JACIEX010000012">
    <property type="protein sequence ID" value="MBB4095706.1"/>
    <property type="molecule type" value="Genomic_DNA"/>
</dbReference>
<comment type="caution">
    <text evidence="2">The sequence shown here is derived from an EMBL/GenBank/DDBJ whole genome shotgun (WGS) entry which is preliminary data.</text>
</comment>
<evidence type="ECO:0000313" key="3">
    <source>
        <dbReference type="Proteomes" id="UP000313390"/>
    </source>
</evidence>
<keyword evidence="4" id="KW-1185">Reference proteome</keyword>
<reference evidence="2 3" key="1">
    <citation type="journal article" date="2011" name="Int. J. Syst. Evol. Microbiol.">
        <title>Ochrobactrum pecoris sp. nov., isolated from farm animals.</title>
        <authorList>
            <person name="Kampfer P."/>
            <person name="Huber B."/>
            <person name="Busse H.J."/>
            <person name="Scholz H.C."/>
            <person name="Tomaso H."/>
            <person name="Hotzel H."/>
            <person name="Melzer F."/>
        </authorList>
    </citation>
    <scope>NUCLEOTIDE SEQUENCE [LARGE SCALE GENOMIC DNA]</scope>
    <source>
        <strain evidence="2 3">08RB2639</strain>
    </source>
</reference>
<name>A0A5C5CE10_9HYPH</name>
<dbReference type="Pfam" id="PF11000">
    <property type="entry name" value="DUF2840"/>
    <property type="match status" value="1"/>
</dbReference>
<proteinExistence type="predicted"/>